<reference evidence="2" key="1">
    <citation type="submission" date="2013-09" db="EMBL/GenBank/DDBJ databases">
        <title>Requirement of carbon dioxide for initial growth in facultative methylotroph, Acidomonas methanolica MB58.</title>
        <authorList>
            <person name="Mitsui R."/>
        </authorList>
    </citation>
    <scope>NUCLEOTIDE SEQUENCE</scope>
    <source>
        <strain evidence="2">MB58</strain>
    </source>
</reference>
<name>U3SXS6_ACIMT</name>
<dbReference type="SUPFAM" id="SSF53300">
    <property type="entry name" value="vWA-like"/>
    <property type="match status" value="1"/>
</dbReference>
<protein>
    <recommendedName>
        <fullName evidence="1">DUF58 domain-containing protein</fullName>
    </recommendedName>
</protein>
<evidence type="ECO:0000313" key="2">
    <source>
        <dbReference type="EMBL" id="BAN85792.1"/>
    </source>
</evidence>
<evidence type="ECO:0000259" key="1">
    <source>
        <dbReference type="Pfam" id="PF01882"/>
    </source>
</evidence>
<feature type="domain" description="DUF58" evidence="1">
    <location>
        <begin position="63"/>
        <end position="253"/>
    </location>
</feature>
<dbReference type="PANTHER" id="PTHR33608:SF6">
    <property type="entry name" value="BLL2464 PROTEIN"/>
    <property type="match status" value="1"/>
</dbReference>
<dbReference type="AlphaFoldDB" id="U3SXS6"/>
<gene>
    <name evidence="2" type="primary">mxaS</name>
</gene>
<dbReference type="Pfam" id="PF01882">
    <property type="entry name" value="DUF58"/>
    <property type="match status" value="1"/>
</dbReference>
<organism evidence="2">
    <name type="scientific">Acidomonas methanolica</name>
    <name type="common">Acetobacter methanolicus</name>
    <dbReference type="NCBI Taxonomy" id="437"/>
    <lineage>
        <taxon>Bacteria</taxon>
        <taxon>Pseudomonadati</taxon>
        <taxon>Pseudomonadota</taxon>
        <taxon>Alphaproteobacteria</taxon>
        <taxon>Acetobacterales</taxon>
        <taxon>Acetobacteraceae</taxon>
        <taxon>Acidomonas</taxon>
    </lineage>
</organism>
<dbReference type="InterPro" id="IPR036465">
    <property type="entry name" value="vWFA_dom_sf"/>
</dbReference>
<accession>U3SXS6</accession>
<dbReference type="PANTHER" id="PTHR33608">
    <property type="entry name" value="BLL2464 PROTEIN"/>
    <property type="match status" value="1"/>
</dbReference>
<dbReference type="InterPro" id="IPR002881">
    <property type="entry name" value="DUF58"/>
</dbReference>
<proteinExistence type="predicted"/>
<dbReference type="EMBL" id="AB855793">
    <property type="protein sequence ID" value="BAN85792.1"/>
    <property type="molecule type" value="Genomic_DNA"/>
</dbReference>
<sequence>MASRMAEEDLRYAVRFRARSPRSGVHVNRVLDGEGAFRDYASFWQAPDGRGIDIKRSILDPSGNILVRRFYHAASIGVAVLADLSCSMRPSETDDKLQAMARVVAALGRTAERCGDSFTFIGCGEGVLDDWLVLRTRRAGQAEELAERLRAFRPTARSARGLVAGAELIGSVPHLVLLISDFHLPGEEIEAVLGALAVHDMVPVVLWSASEAQAPQGGGMLRLRDSETGRRRLVVLRRALRERWERAIADRRETLRHNFARHGRRPFFISGAPDFAALADHLVAL</sequence>